<accession>A0ACC0WL79</accession>
<sequence>MEVTRKTLDTKLSALVGESYSRTYCSMVTLQQLSDLEDVVTYKKRRAQIAKSEEATRYKRHLMHIGHDRLAGCKRVVDVWQQVMAVHALILAPMNSDQVF</sequence>
<proteinExistence type="predicted"/>
<comment type="caution">
    <text evidence="1">The sequence shown here is derived from an EMBL/GenBank/DDBJ whole genome shotgun (WGS) entry which is preliminary data.</text>
</comment>
<keyword evidence="2" id="KW-1185">Reference proteome</keyword>
<gene>
    <name evidence="1" type="ORF">PsorP6_011835</name>
</gene>
<reference evidence="1 2" key="1">
    <citation type="journal article" date="2022" name="bioRxiv">
        <title>The genome of the oomycete Peronosclerospora sorghi, a cosmopolitan pathogen of maize and sorghum, is inflated with dispersed pseudogenes.</title>
        <authorList>
            <person name="Fletcher K."/>
            <person name="Martin F."/>
            <person name="Isakeit T."/>
            <person name="Cavanaugh K."/>
            <person name="Magill C."/>
            <person name="Michelmore R."/>
        </authorList>
    </citation>
    <scope>NUCLEOTIDE SEQUENCE [LARGE SCALE GENOMIC DNA]</scope>
    <source>
        <strain evidence="1">P6</strain>
    </source>
</reference>
<protein>
    <submittedName>
        <fullName evidence="1">Uncharacterized protein</fullName>
    </submittedName>
</protein>
<evidence type="ECO:0000313" key="1">
    <source>
        <dbReference type="EMBL" id="KAI9918785.1"/>
    </source>
</evidence>
<dbReference type="Proteomes" id="UP001163321">
    <property type="component" value="Chromosome 12"/>
</dbReference>
<name>A0ACC0WL79_9STRA</name>
<dbReference type="EMBL" id="CM047591">
    <property type="protein sequence ID" value="KAI9918785.1"/>
    <property type="molecule type" value="Genomic_DNA"/>
</dbReference>
<organism evidence="1 2">
    <name type="scientific">Peronosclerospora sorghi</name>
    <dbReference type="NCBI Taxonomy" id="230839"/>
    <lineage>
        <taxon>Eukaryota</taxon>
        <taxon>Sar</taxon>
        <taxon>Stramenopiles</taxon>
        <taxon>Oomycota</taxon>
        <taxon>Peronosporomycetes</taxon>
        <taxon>Peronosporales</taxon>
        <taxon>Peronosporaceae</taxon>
        <taxon>Peronosclerospora</taxon>
    </lineage>
</organism>
<evidence type="ECO:0000313" key="2">
    <source>
        <dbReference type="Proteomes" id="UP001163321"/>
    </source>
</evidence>